<feature type="domain" description="EF-hand" evidence="5">
    <location>
        <begin position="28"/>
        <end position="63"/>
    </location>
</feature>
<dbReference type="Proteomes" id="UP000008311">
    <property type="component" value="Unassembled WGS sequence"/>
</dbReference>
<dbReference type="STRING" id="3988.B9RJA9"/>
<dbReference type="SMART" id="SM00054">
    <property type="entry name" value="EFh"/>
    <property type="match status" value="3"/>
</dbReference>
<protein>
    <submittedName>
        <fullName evidence="6">Calmodulin, putative</fullName>
    </submittedName>
</protein>
<evidence type="ECO:0000256" key="1">
    <source>
        <dbReference type="ARBA" id="ARBA00022723"/>
    </source>
</evidence>
<dbReference type="InterPro" id="IPR018247">
    <property type="entry name" value="EF_Hand_1_Ca_BS"/>
</dbReference>
<feature type="domain" description="EF-hand" evidence="5">
    <location>
        <begin position="135"/>
        <end position="168"/>
    </location>
</feature>
<dbReference type="Pfam" id="PF13833">
    <property type="entry name" value="EF-hand_8"/>
    <property type="match status" value="1"/>
</dbReference>
<proteinExistence type="predicted"/>
<keyword evidence="4" id="KW-0732">Signal</keyword>
<dbReference type="InterPro" id="IPR039647">
    <property type="entry name" value="EF_hand_pair_protein_CML-like"/>
</dbReference>
<feature type="chain" id="PRO_5002890817" evidence="4">
    <location>
        <begin position="22"/>
        <end position="168"/>
    </location>
</feature>
<reference evidence="7" key="1">
    <citation type="journal article" date="2010" name="Nat. Biotechnol.">
        <title>Draft genome sequence of the oilseed species Ricinus communis.</title>
        <authorList>
            <person name="Chan A.P."/>
            <person name="Crabtree J."/>
            <person name="Zhao Q."/>
            <person name="Lorenzi H."/>
            <person name="Orvis J."/>
            <person name="Puiu D."/>
            <person name="Melake-Berhan A."/>
            <person name="Jones K.M."/>
            <person name="Redman J."/>
            <person name="Chen G."/>
            <person name="Cahoon E.B."/>
            <person name="Gedil M."/>
            <person name="Stanke M."/>
            <person name="Haas B.J."/>
            <person name="Wortman J.R."/>
            <person name="Fraser-Liggett C.M."/>
            <person name="Ravel J."/>
            <person name="Rabinowicz P.D."/>
        </authorList>
    </citation>
    <scope>NUCLEOTIDE SEQUENCE [LARGE SCALE GENOMIC DNA]</scope>
    <source>
        <strain evidence="7">cv. Hale</strain>
    </source>
</reference>
<dbReference type="Gene3D" id="1.10.238.10">
    <property type="entry name" value="EF-hand"/>
    <property type="match status" value="2"/>
</dbReference>
<evidence type="ECO:0000313" key="6">
    <source>
        <dbReference type="EMBL" id="EEF48411.1"/>
    </source>
</evidence>
<dbReference type="OMA" id="HEFLEMN"/>
<evidence type="ECO:0000256" key="2">
    <source>
        <dbReference type="ARBA" id="ARBA00022737"/>
    </source>
</evidence>
<dbReference type="PROSITE" id="PS50222">
    <property type="entry name" value="EF_HAND_2"/>
    <property type="match status" value="3"/>
</dbReference>
<dbReference type="EMBL" id="EQ973783">
    <property type="protein sequence ID" value="EEF48411.1"/>
    <property type="molecule type" value="Genomic_DNA"/>
</dbReference>
<dbReference type="GO" id="GO:0043226">
    <property type="term" value="C:organelle"/>
    <property type="evidence" value="ECO:0007669"/>
    <property type="project" value="UniProtKB-ARBA"/>
</dbReference>
<feature type="signal peptide" evidence="4">
    <location>
        <begin position="1"/>
        <end position="21"/>
    </location>
</feature>
<gene>
    <name evidence="6" type="ORF">RCOM_1032800</name>
</gene>
<evidence type="ECO:0000256" key="3">
    <source>
        <dbReference type="ARBA" id="ARBA00022837"/>
    </source>
</evidence>
<name>B9RJA9_RICCO</name>
<keyword evidence="2" id="KW-0677">Repeat</keyword>
<keyword evidence="1" id="KW-0479">Metal-binding</keyword>
<accession>B9RJA9</accession>
<dbReference type="PROSITE" id="PS00018">
    <property type="entry name" value="EF_HAND_1"/>
    <property type="match status" value="3"/>
</dbReference>
<evidence type="ECO:0000256" key="4">
    <source>
        <dbReference type="SAM" id="SignalP"/>
    </source>
</evidence>
<dbReference type="SUPFAM" id="SSF47473">
    <property type="entry name" value="EF-hand"/>
    <property type="match status" value="1"/>
</dbReference>
<organism evidence="6 7">
    <name type="scientific">Ricinus communis</name>
    <name type="common">Castor bean</name>
    <dbReference type="NCBI Taxonomy" id="3988"/>
    <lineage>
        <taxon>Eukaryota</taxon>
        <taxon>Viridiplantae</taxon>
        <taxon>Streptophyta</taxon>
        <taxon>Embryophyta</taxon>
        <taxon>Tracheophyta</taxon>
        <taxon>Spermatophyta</taxon>
        <taxon>Magnoliopsida</taxon>
        <taxon>eudicotyledons</taxon>
        <taxon>Gunneridae</taxon>
        <taxon>Pentapetalae</taxon>
        <taxon>rosids</taxon>
        <taxon>fabids</taxon>
        <taxon>Malpighiales</taxon>
        <taxon>Euphorbiaceae</taxon>
        <taxon>Acalyphoideae</taxon>
        <taxon>Acalypheae</taxon>
        <taxon>Ricinus</taxon>
    </lineage>
</organism>
<dbReference type="InParanoid" id="B9RJA9"/>
<dbReference type="PANTHER" id="PTHR10891">
    <property type="entry name" value="EF-HAND CALCIUM-BINDING DOMAIN CONTAINING PROTEIN"/>
    <property type="match status" value="1"/>
</dbReference>
<dbReference type="InterPro" id="IPR011992">
    <property type="entry name" value="EF-hand-dom_pair"/>
</dbReference>
<dbReference type="eggNOG" id="KOG0027">
    <property type="taxonomic scope" value="Eukaryota"/>
</dbReference>
<keyword evidence="7" id="KW-1185">Reference proteome</keyword>
<dbReference type="Pfam" id="PF13499">
    <property type="entry name" value="EF-hand_7"/>
    <property type="match status" value="1"/>
</dbReference>
<dbReference type="GO" id="GO:0005509">
    <property type="term" value="F:calcium ion binding"/>
    <property type="evidence" value="ECO:0007669"/>
    <property type="project" value="InterPro"/>
</dbReference>
<evidence type="ECO:0000259" key="5">
    <source>
        <dbReference type="PROSITE" id="PS50222"/>
    </source>
</evidence>
<dbReference type="FunFam" id="1.10.238.10:FF:000178">
    <property type="entry name" value="Calmodulin-2 A"/>
    <property type="match status" value="1"/>
</dbReference>
<dbReference type="OrthoDB" id="26525at2759"/>
<sequence length="168" mass="17892">MQRQVLILFLSISMALTASLSAEIETLNQVLCLVEAFRAFDSDNDGSITTAELGGILGSLGYNASKQDVRAMMQQGDTNKDGLLSMDEFLEMNTKDIELGVLGNILKTASEALDADEAVTPGELCEVIQNGGTDISLETCQHIVASMDGDGDGAITFEDLQLIVNSLI</sequence>
<dbReference type="AlphaFoldDB" id="B9RJA9"/>
<evidence type="ECO:0000313" key="7">
    <source>
        <dbReference type="Proteomes" id="UP000008311"/>
    </source>
</evidence>
<dbReference type="CDD" id="cd00051">
    <property type="entry name" value="EFh"/>
    <property type="match status" value="1"/>
</dbReference>
<feature type="domain" description="EF-hand" evidence="5">
    <location>
        <begin position="64"/>
        <end position="99"/>
    </location>
</feature>
<dbReference type="InterPro" id="IPR002048">
    <property type="entry name" value="EF_hand_dom"/>
</dbReference>
<keyword evidence="3" id="KW-0106">Calcium</keyword>